<feature type="compositionally biased region" description="Acidic residues" evidence="2">
    <location>
        <begin position="161"/>
        <end position="189"/>
    </location>
</feature>
<evidence type="ECO:0000256" key="2">
    <source>
        <dbReference type="SAM" id="MobiDB-lite"/>
    </source>
</evidence>
<protein>
    <submittedName>
        <fullName evidence="3">Uncharacterized protein</fullName>
    </submittedName>
</protein>
<dbReference type="Proteomes" id="UP000886653">
    <property type="component" value="Unassembled WGS sequence"/>
</dbReference>
<keyword evidence="4" id="KW-1185">Reference proteome</keyword>
<feature type="coiled-coil region" evidence="1">
    <location>
        <begin position="12"/>
        <end position="49"/>
    </location>
</feature>
<dbReference type="AlphaFoldDB" id="A0A9P6N629"/>
<feature type="region of interest" description="Disordered" evidence="2">
    <location>
        <begin position="54"/>
        <end position="75"/>
    </location>
</feature>
<accession>A0A9P6N629</accession>
<gene>
    <name evidence="3" type="ORF">CROQUDRAFT_100523</name>
</gene>
<evidence type="ECO:0000256" key="1">
    <source>
        <dbReference type="SAM" id="Coils"/>
    </source>
</evidence>
<comment type="caution">
    <text evidence="3">The sequence shown here is derived from an EMBL/GenBank/DDBJ whole genome shotgun (WGS) entry which is preliminary data.</text>
</comment>
<dbReference type="EMBL" id="MU167471">
    <property type="protein sequence ID" value="KAG0140145.1"/>
    <property type="molecule type" value="Genomic_DNA"/>
</dbReference>
<feature type="region of interest" description="Disordered" evidence="2">
    <location>
        <begin position="99"/>
        <end position="203"/>
    </location>
</feature>
<feature type="compositionally biased region" description="Acidic residues" evidence="2">
    <location>
        <begin position="134"/>
        <end position="147"/>
    </location>
</feature>
<sequence>MNQPLDLEDMLRKNYEAQQQQIAAQNQILQQMQQQAAAQEEAYKDLVNKFKKITITSSDSSKGNSSNNSKEWFNNTIGAQQKSEIADFDNVMFLPKPEQSLLGKAHPDEKLSDKKFTEKYWAENTKEYEMETKTEEEDDKDDDETDLNDSVYGGSINLNETDGEDDGDDGNDDYNEFEDEFGNEEEEGENYNSREDDNNIDWL</sequence>
<feature type="compositionally biased region" description="Low complexity" evidence="2">
    <location>
        <begin position="54"/>
        <end position="69"/>
    </location>
</feature>
<keyword evidence="1" id="KW-0175">Coiled coil</keyword>
<name>A0A9P6N629_9BASI</name>
<feature type="compositionally biased region" description="Basic and acidic residues" evidence="2">
    <location>
        <begin position="105"/>
        <end position="133"/>
    </location>
</feature>
<organism evidence="3 4">
    <name type="scientific">Cronartium quercuum f. sp. fusiforme G11</name>
    <dbReference type="NCBI Taxonomy" id="708437"/>
    <lineage>
        <taxon>Eukaryota</taxon>
        <taxon>Fungi</taxon>
        <taxon>Dikarya</taxon>
        <taxon>Basidiomycota</taxon>
        <taxon>Pucciniomycotina</taxon>
        <taxon>Pucciniomycetes</taxon>
        <taxon>Pucciniales</taxon>
        <taxon>Coleosporiaceae</taxon>
        <taxon>Cronartium</taxon>
    </lineage>
</organism>
<dbReference type="OrthoDB" id="2506837at2759"/>
<evidence type="ECO:0000313" key="4">
    <source>
        <dbReference type="Proteomes" id="UP000886653"/>
    </source>
</evidence>
<reference evidence="3" key="1">
    <citation type="submission" date="2013-11" db="EMBL/GenBank/DDBJ databases">
        <title>Genome sequence of the fusiform rust pathogen reveals effectors for host alternation and coevolution with pine.</title>
        <authorList>
            <consortium name="DOE Joint Genome Institute"/>
            <person name="Smith K."/>
            <person name="Pendleton A."/>
            <person name="Kubisiak T."/>
            <person name="Anderson C."/>
            <person name="Salamov A."/>
            <person name="Aerts A."/>
            <person name="Riley R."/>
            <person name="Clum A."/>
            <person name="Lindquist E."/>
            <person name="Ence D."/>
            <person name="Campbell M."/>
            <person name="Kronenberg Z."/>
            <person name="Feau N."/>
            <person name="Dhillon B."/>
            <person name="Hamelin R."/>
            <person name="Burleigh J."/>
            <person name="Smith J."/>
            <person name="Yandell M."/>
            <person name="Nelson C."/>
            <person name="Grigoriev I."/>
            <person name="Davis J."/>
        </authorList>
    </citation>
    <scope>NUCLEOTIDE SEQUENCE</scope>
    <source>
        <strain evidence="3">G11</strain>
    </source>
</reference>
<proteinExistence type="predicted"/>
<evidence type="ECO:0000313" key="3">
    <source>
        <dbReference type="EMBL" id="KAG0140145.1"/>
    </source>
</evidence>